<gene>
    <name evidence="2" type="ORF">LF41_2992</name>
</gene>
<comment type="caution">
    <text evidence="2">The sequence shown here is derived from an EMBL/GenBank/DDBJ whole genome shotgun (WGS) entry which is preliminary data.</text>
</comment>
<keyword evidence="3" id="KW-1185">Reference proteome</keyword>
<feature type="signal peptide" evidence="1">
    <location>
        <begin position="1"/>
        <end position="20"/>
    </location>
</feature>
<dbReference type="PATRIC" id="fig|1300345.3.peg.1536"/>
<evidence type="ECO:0000256" key="1">
    <source>
        <dbReference type="SAM" id="SignalP"/>
    </source>
</evidence>
<dbReference type="AlphaFoldDB" id="A0A0A2WKT8"/>
<dbReference type="STRING" id="1300345.LF41_2992"/>
<dbReference type="Proteomes" id="UP000030518">
    <property type="component" value="Unassembled WGS sequence"/>
</dbReference>
<protein>
    <submittedName>
        <fullName evidence="2">Uncharacterized protein</fullName>
    </submittedName>
</protein>
<dbReference type="EMBL" id="JRKJ01000008">
    <property type="protein sequence ID" value="KGQ19342.1"/>
    <property type="molecule type" value="Genomic_DNA"/>
</dbReference>
<sequence>MQRGLVLAMALLCTGGTAFAADTTEVVMDSRYSSDGGFLPAVNAARDAAAGYALSRAMLTNVLAKHCSGVDIAHALRADEARNRWWQHNSDTVGAAKAYVQLQRAIVQVKQGEAAGTQYRDGVMAQAKADAIATMESWFPEGEQDGATCDKVVDEYFAGTRDINRSEEFGTVLGRLEGDMQAYKDAQRTE</sequence>
<feature type="chain" id="PRO_5001996655" evidence="1">
    <location>
        <begin position="21"/>
        <end position="190"/>
    </location>
</feature>
<keyword evidence="1" id="KW-0732">Signal</keyword>
<evidence type="ECO:0000313" key="2">
    <source>
        <dbReference type="EMBL" id="KGQ19342.1"/>
    </source>
</evidence>
<accession>A0A0A2WKT8</accession>
<evidence type="ECO:0000313" key="3">
    <source>
        <dbReference type="Proteomes" id="UP000030518"/>
    </source>
</evidence>
<reference evidence="2 3" key="1">
    <citation type="submission" date="2014-09" db="EMBL/GenBank/DDBJ databases">
        <title>Genome sequences of Lysobacter dokdonensis DS-58.</title>
        <authorList>
            <person name="Kim J.F."/>
            <person name="Kwak M.-J."/>
        </authorList>
    </citation>
    <scope>NUCLEOTIDE SEQUENCE [LARGE SCALE GENOMIC DNA]</scope>
    <source>
        <strain evidence="2 3">DS-58</strain>
    </source>
</reference>
<organism evidence="2 3">
    <name type="scientific">Lysobacter dokdonensis DS-58</name>
    <dbReference type="NCBI Taxonomy" id="1300345"/>
    <lineage>
        <taxon>Bacteria</taxon>
        <taxon>Pseudomonadati</taxon>
        <taxon>Pseudomonadota</taxon>
        <taxon>Gammaproteobacteria</taxon>
        <taxon>Lysobacterales</taxon>
        <taxon>Lysobacteraceae</taxon>
        <taxon>Noviluteimonas</taxon>
    </lineage>
</organism>
<name>A0A0A2WKT8_9GAMM</name>
<proteinExistence type="predicted"/>